<dbReference type="SMART" id="SM00054">
    <property type="entry name" value="EFh"/>
    <property type="match status" value="2"/>
</dbReference>
<evidence type="ECO:0000256" key="1">
    <source>
        <dbReference type="ARBA" id="ARBA00022837"/>
    </source>
</evidence>
<evidence type="ECO:0000313" key="3">
    <source>
        <dbReference type="EMBL" id="GKV07946.1"/>
    </source>
</evidence>
<dbReference type="CDD" id="cd00051">
    <property type="entry name" value="EFh"/>
    <property type="match status" value="1"/>
</dbReference>
<dbReference type="PROSITE" id="PS00018">
    <property type="entry name" value="EF_HAND_1"/>
    <property type="match status" value="2"/>
</dbReference>
<name>A0AAV5JAM8_9ROSI</name>
<organism evidence="3 4">
    <name type="scientific">Rubroshorea leprosula</name>
    <dbReference type="NCBI Taxonomy" id="152421"/>
    <lineage>
        <taxon>Eukaryota</taxon>
        <taxon>Viridiplantae</taxon>
        <taxon>Streptophyta</taxon>
        <taxon>Embryophyta</taxon>
        <taxon>Tracheophyta</taxon>
        <taxon>Spermatophyta</taxon>
        <taxon>Magnoliopsida</taxon>
        <taxon>eudicotyledons</taxon>
        <taxon>Gunneridae</taxon>
        <taxon>Pentapetalae</taxon>
        <taxon>rosids</taxon>
        <taxon>malvids</taxon>
        <taxon>Malvales</taxon>
        <taxon>Dipterocarpaceae</taxon>
        <taxon>Rubroshorea</taxon>
    </lineage>
</organism>
<keyword evidence="1" id="KW-0106">Calcium</keyword>
<keyword evidence="4" id="KW-1185">Reference proteome</keyword>
<dbReference type="GO" id="GO:0005509">
    <property type="term" value="F:calcium ion binding"/>
    <property type="evidence" value="ECO:0007669"/>
    <property type="project" value="InterPro"/>
</dbReference>
<evidence type="ECO:0000259" key="2">
    <source>
        <dbReference type="PROSITE" id="PS50222"/>
    </source>
</evidence>
<dbReference type="AlphaFoldDB" id="A0AAV5JAM8"/>
<sequence length="167" mass="19249">MYHNINIPPNQYPAPDNGRIFNIVCVKNARKPLPYNPYGWPRDTQYGNLPNYPQQPLATVGKDMQYGNPPNYLQQPLATGAWNQQQQVVQSQYEILKFHFQRYDTNGDGRLSQAELRKAFATLGSRCPPLRAWLSSNDADKNGDGYINQQELDALIRYTIQWMDTKL</sequence>
<accession>A0AAV5JAM8</accession>
<dbReference type="SUPFAM" id="SSF47473">
    <property type="entry name" value="EF-hand"/>
    <property type="match status" value="1"/>
</dbReference>
<feature type="domain" description="EF-hand" evidence="2">
    <location>
        <begin position="91"/>
        <end position="126"/>
    </location>
</feature>
<feature type="domain" description="EF-hand" evidence="2">
    <location>
        <begin position="137"/>
        <end position="162"/>
    </location>
</feature>
<dbReference type="InterPro" id="IPR018247">
    <property type="entry name" value="EF_Hand_1_Ca_BS"/>
</dbReference>
<dbReference type="Gene3D" id="1.10.238.10">
    <property type="entry name" value="EF-hand"/>
    <property type="match status" value="1"/>
</dbReference>
<evidence type="ECO:0000313" key="4">
    <source>
        <dbReference type="Proteomes" id="UP001054252"/>
    </source>
</evidence>
<proteinExistence type="predicted"/>
<dbReference type="PROSITE" id="PS50222">
    <property type="entry name" value="EF_HAND_2"/>
    <property type="match status" value="2"/>
</dbReference>
<dbReference type="Pfam" id="PF13499">
    <property type="entry name" value="EF-hand_7"/>
    <property type="match status" value="1"/>
</dbReference>
<dbReference type="InterPro" id="IPR002048">
    <property type="entry name" value="EF_hand_dom"/>
</dbReference>
<gene>
    <name evidence="3" type="ORF">SLEP1_g19642</name>
</gene>
<dbReference type="InterPro" id="IPR011992">
    <property type="entry name" value="EF-hand-dom_pair"/>
</dbReference>
<dbReference type="Proteomes" id="UP001054252">
    <property type="component" value="Unassembled WGS sequence"/>
</dbReference>
<comment type="caution">
    <text evidence="3">The sequence shown here is derived from an EMBL/GenBank/DDBJ whole genome shotgun (WGS) entry which is preliminary data.</text>
</comment>
<protein>
    <recommendedName>
        <fullName evidence="2">EF-hand domain-containing protein</fullName>
    </recommendedName>
</protein>
<reference evidence="3 4" key="1">
    <citation type="journal article" date="2021" name="Commun. Biol.">
        <title>The genome of Shorea leprosula (Dipterocarpaceae) highlights the ecological relevance of drought in aseasonal tropical rainforests.</title>
        <authorList>
            <person name="Ng K.K.S."/>
            <person name="Kobayashi M.J."/>
            <person name="Fawcett J.A."/>
            <person name="Hatakeyama M."/>
            <person name="Paape T."/>
            <person name="Ng C.H."/>
            <person name="Ang C.C."/>
            <person name="Tnah L.H."/>
            <person name="Lee C.T."/>
            <person name="Nishiyama T."/>
            <person name="Sese J."/>
            <person name="O'Brien M.J."/>
            <person name="Copetti D."/>
            <person name="Mohd Noor M.I."/>
            <person name="Ong R.C."/>
            <person name="Putra M."/>
            <person name="Sireger I.Z."/>
            <person name="Indrioko S."/>
            <person name="Kosugi Y."/>
            <person name="Izuno A."/>
            <person name="Isagi Y."/>
            <person name="Lee S.L."/>
            <person name="Shimizu K.K."/>
        </authorList>
    </citation>
    <scope>NUCLEOTIDE SEQUENCE [LARGE SCALE GENOMIC DNA]</scope>
    <source>
        <strain evidence="3">214</strain>
    </source>
</reference>
<dbReference type="EMBL" id="BPVZ01000028">
    <property type="protein sequence ID" value="GKV07946.1"/>
    <property type="molecule type" value="Genomic_DNA"/>
</dbReference>